<name>A0AAV6TS68_9ARAC</name>
<evidence type="ECO:0000313" key="2">
    <source>
        <dbReference type="Proteomes" id="UP000827092"/>
    </source>
</evidence>
<proteinExistence type="predicted"/>
<dbReference type="EMBL" id="JAFNEN010001162">
    <property type="protein sequence ID" value="KAG8174727.1"/>
    <property type="molecule type" value="Genomic_DNA"/>
</dbReference>
<keyword evidence="2" id="KW-1185">Reference proteome</keyword>
<sequence length="96" mass="11088">MSDISWPFASNFWELYVIPINFNNLRRSSIGFVLFCLFRWPGRSCGGGLSAKEEVTRLHLNDFMIPLYLIYDLYHEVLNLGAGKCLPREIVDSTEI</sequence>
<protein>
    <submittedName>
        <fullName evidence="1">Uncharacterized protein</fullName>
    </submittedName>
</protein>
<gene>
    <name evidence="1" type="ORF">JTE90_014289</name>
</gene>
<organism evidence="1 2">
    <name type="scientific">Oedothorax gibbosus</name>
    <dbReference type="NCBI Taxonomy" id="931172"/>
    <lineage>
        <taxon>Eukaryota</taxon>
        <taxon>Metazoa</taxon>
        <taxon>Ecdysozoa</taxon>
        <taxon>Arthropoda</taxon>
        <taxon>Chelicerata</taxon>
        <taxon>Arachnida</taxon>
        <taxon>Araneae</taxon>
        <taxon>Araneomorphae</taxon>
        <taxon>Entelegynae</taxon>
        <taxon>Araneoidea</taxon>
        <taxon>Linyphiidae</taxon>
        <taxon>Erigoninae</taxon>
        <taxon>Oedothorax</taxon>
    </lineage>
</organism>
<dbReference type="AlphaFoldDB" id="A0AAV6TS68"/>
<evidence type="ECO:0000313" key="1">
    <source>
        <dbReference type="EMBL" id="KAG8174727.1"/>
    </source>
</evidence>
<reference evidence="1 2" key="1">
    <citation type="journal article" date="2022" name="Nat. Ecol. Evol.">
        <title>A masculinizing supergene underlies an exaggerated male reproductive morph in a spider.</title>
        <authorList>
            <person name="Hendrickx F."/>
            <person name="De Corte Z."/>
            <person name="Sonet G."/>
            <person name="Van Belleghem S.M."/>
            <person name="Kostlbacher S."/>
            <person name="Vangestel C."/>
        </authorList>
    </citation>
    <scope>NUCLEOTIDE SEQUENCE [LARGE SCALE GENOMIC DNA]</scope>
    <source>
        <strain evidence="1">W744_W776</strain>
    </source>
</reference>
<dbReference type="Proteomes" id="UP000827092">
    <property type="component" value="Unassembled WGS sequence"/>
</dbReference>
<accession>A0AAV6TS68</accession>
<comment type="caution">
    <text evidence="1">The sequence shown here is derived from an EMBL/GenBank/DDBJ whole genome shotgun (WGS) entry which is preliminary data.</text>
</comment>